<organism evidence="1">
    <name type="scientific">Solumvirus sp</name>
    <dbReference type="NCBI Taxonomy" id="2487773"/>
    <lineage>
        <taxon>Viruses</taxon>
        <taxon>Pithoviruses</taxon>
    </lineage>
</organism>
<gene>
    <name evidence="1" type="ORF">Solumvirus1_61</name>
</gene>
<protein>
    <submittedName>
        <fullName evidence="1">Uncharacterized protein</fullName>
    </submittedName>
</protein>
<sequence length="375" mass="43195">MSARGTSTIRYDGSYPSLESVTITAITKLSEENEIFLGYSYSNGKYMYLNKPIPVLNQSLTSLALETIGIKDYDIFATEVVTPVDGGKYEPLPLLVRDDLPRDGIYRIGNKVMNFIRVDSGVYAAHGDAIQEKDIYDGEFKRVQKMKHNYGLLQELTVYLEDTAFSSASPLKVMEVKYNNGKISELSIFYSPRFFDEDSDERDSQCTIIISDDVLLLLHYIGDMLIKYARYGIKDILIRNQLISQGKDINDLRNGFEIFKSKRAYYHEYGLSQIGISVTERYTPTVIEHYLPNHKIDNIIEPIPRDLYYYQYSYVKHIGELFPKVLTRIILSYFDSTDLSLMKTDKSILSSIPRDQNIEEELEYINSILKYVIDT</sequence>
<proteinExistence type="predicted"/>
<evidence type="ECO:0000313" key="1">
    <source>
        <dbReference type="EMBL" id="AYV86186.1"/>
    </source>
</evidence>
<reference evidence="1" key="1">
    <citation type="submission" date="2018-10" db="EMBL/GenBank/DDBJ databases">
        <title>Hidden diversity of soil giant viruses.</title>
        <authorList>
            <person name="Schulz F."/>
            <person name="Alteio L."/>
            <person name="Goudeau D."/>
            <person name="Ryan E.M."/>
            <person name="Malmstrom R.R."/>
            <person name="Blanchard J."/>
            <person name="Woyke T."/>
        </authorList>
    </citation>
    <scope>NUCLEOTIDE SEQUENCE</scope>
    <source>
        <strain evidence="1">SMV1</strain>
    </source>
</reference>
<dbReference type="EMBL" id="MK072498">
    <property type="protein sequence ID" value="AYV86186.1"/>
    <property type="molecule type" value="Genomic_DNA"/>
</dbReference>
<accession>A0A3G5AG43</accession>
<name>A0A3G5AG43_9VIRU</name>